<dbReference type="Proteomes" id="UP000630528">
    <property type="component" value="Unassembled WGS sequence"/>
</dbReference>
<keyword evidence="4" id="KW-1185">Reference proteome</keyword>
<feature type="signal peptide" evidence="2">
    <location>
        <begin position="1"/>
        <end position="26"/>
    </location>
</feature>
<organism evidence="3 4">
    <name type="scientific">Ramlibacter ginsenosidimutans</name>
    <dbReference type="NCBI Taxonomy" id="502333"/>
    <lineage>
        <taxon>Bacteria</taxon>
        <taxon>Pseudomonadati</taxon>
        <taxon>Pseudomonadota</taxon>
        <taxon>Betaproteobacteria</taxon>
        <taxon>Burkholderiales</taxon>
        <taxon>Comamonadaceae</taxon>
        <taxon>Ramlibacter</taxon>
    </lineage>
</organism>
<dbReference type="EMBL" id="JAEPWM010000001">
    <property type="protein sequence ID" value="MBK6005572.1"/>
    <property type="molecule type" value="Genomic_DNA"/>
</dbReference>
<evidence type="ECO:0008006" key="5">
    <source>
        <dbReference type="Google" id="ProtNLM"/>
    </source>
</evidence>
<dbReference type="RefSeq" id="WP_201166899.1">
    <property type="nucleotide sequence ID" value="NZ_JAEPWM010000001.1"/>
</dbReference>
<evidence type="ECO:0000256" key="1">
    <source>
        <dbReference type="SAM" id="MobiDB-lite"/>
    </source>
</evidence>
<evidence type="ECO:0000313" key="4">
    <source>
        <dbReference type="Proteomes" id="UP000630528"/>
    </source>
</evidence>
<proteinExistence type="predicted"/>
<feature type="region of interest" description="Disordered" evidence="1">
    <location>
        <begin position="25"/>
        <end position="50"/>
    </location>
</feature>
<name>A0A934TRU3_9BURK</name>
<reference evidence="3" key="1">
    <citation type="journal article" date="2012" name="J. Microbiol. Biotechnol.">
        <title>Ramlibacter ginsenosidimutans sp. nov., with ginsenoside-converting activity.</title>
        <authorList>
            <person name="Wang L."/>
            <person name="An D.S."/>
            <person name="Kim S.G."/>
            <person name="Jin F.X."/>
            <person name="Kim S.C."/>
            <person name="Lee S.T."/>
            <person name="Im W.T."/>
        </authorList>
    </citation>
    <scope>NUCLEOTIDE SEQUENCE</scope>
    <source>
        <strain evidence="3">KACC 17527</strain>
    </source>
</reference>
<comment type="caution">
    <text evidence="3">The sequence shown here is derived from an EMBL/GenBank/DDBJ whole genome shotgun (WGS) entry which is preliminary data.</text>
</comment>
<keyword evidence="2" id="KW-0732">Signal</keyword>
<feature type="chain" id="PRO_5037782426" description="DUF4148 domain-containing protein" evidence="2">
    <location>
        <begin position="27"/>
        <end position="116"/>
    </location>
</feature>
<sequence length="116" mass="12188">MRVQESLRAAAGVLATALFAAAGAHAQTPKLPEPATMTDTAPSPANDRGSMGAVILIDEPVLAQRAAMQAVRERGDLDTRSMGAGPARIQRRTITIDEIRQQRAMEAGQGARGTPK</sequence>
<evidence type="ECO:0000313" key="3">
    <source>
        <dbReference type="EMBL" id="MBK6005572.1"/>
    </source>
</evidence>
<reference evidence="3" key="2">
    <citation type="submission" date="2021-01" db="EMBL/GenBank/DDBJ databases">
        <authorList>
            <person name="Kang M."/>
        </authorList>
    </citation>
    <scope>NUCLEOTIDE SEQUENCE</scope>
    <source>
        <strain evidence="3">KACC 17527</strain>
    </source>
</reference>
<accession>A0A934TRU3</accession>
<dbReference type="AlphaFoldDB" id="A0A934TRU3"/>
<protein>
    <recommendedName>
        <fullName evidence="5">DUF4148 domain-containing protein</fullName>
    </recommendedName>
</protein>
<gene>
    <name evidence="3" type="ORF">JJB11_05660</name>
</gene>
<evidence type="ECO:0000256" key="2">
    <source>
        <dbReference type="SAM" id="SignalP"/>
    </source>
</evidence>